<protein>
    <recommendedName>
        <fullName evidence="9">Small ribosomal subunit protein uS4m</fullName>
    </recommendedName>
</protein>
<keyword evidence="6" id="KW-0496">Mitochondrion</keyword>
<dbReference type="PROSITE" id="PS00632">
    <property type="entry name" value="RIBOSOMAL_S4"/>
    <property type="match status" value="1"/>
</dbReference>
<dbReference type="InterPro" id="IPR022801">
    <property type="entry name" value="Ribosomal_uS4"/>
</dbReference>
<evidence type="ECO:0000256" key="5">
    <source>
        <dbReference type="ARBA" id="ARBA00022980"/>
    </source>
</evidence>
<evidence type="ECO:0000256" key="8">
    <source>
        <dbReference type="ARBA" id="ARBA00037226"/>
    </source>
</evidence>
<evidence type="ECO:0000256" key="4">
    <source>
        <dbReference type="ARBA" id="ARBA00022884"/>
    </source>
</evidence>
<evidence type="ECO:0000313" key="12">
    <source>
        <dbReference type="EMBL" id="SMN18385.1"/>
    </source>
</evidence>
<sequence>MPKKAVLLKSLTRGRIRTSFNKYNLFNIYKKSNPDFKTKSLYQQKWNAKQETRAYHGEYLTEGRWSSLFQPKLESVAQLDASLRGDGKVKDTPFLSQTYAVLEKRLDFALFRAMFASSVRQARQFILHGNVTVNGLKIRHPGYILKPGDLFHVRPDKVLEALGARKPSLSEALKVDKTQIILWNKHVKEAKENPRKVWDNKLNKHKNLPEANPKKESITTFIEKYNTKMEKNEHDELKSCTPKNMLIKLLKVQASRKDEATPLTKKDFEGVVEKSPELSHDVYKCYDALEKSKEISLEKLQGKSVKELNNVAEGLLSFTSEMKEKLSDNSKVLIRSGMKQLSDLTKAYSESIRTFYETNKASAETNYIPFDPKWSNNLRYHEKVEFESIAEDEKLASESINLPWQKHVYGRQDPRKPYFTPWKPRQFLAPFAVLPHHLEISFKTCHAVYLRDPVARPGHSEVISPFDDTVHERAYMYYVRKGK</sequence>
<evidence type="ECO:0000313" key="13">
    <source>
        <dbReference type="Proteomes" id="UP000196158"/>
    </source>
</evidence>
<dbReference type="CDD" id="cd00165">
    <property type="entry name" value="S4"/>
    <property type="match status" value="1"/>
</dbReference>
<dbReference type="GO" id="GO:0005763">
    <property type="term" value="C:mitochondrial small ribosomal subunit"/>
    <property type="evidence" value="ECO:0007669"/>
    <property type="project" value="TreeGrafter"/>
</dbReference>
<proteinExistence type="inferred from homology"/>
<dbReference type="Gene3D" id="3.10.290.10">
    <property type="entry name" value="RNA-binding S4 domain"/>
    <property type="match status" value="1"/>
</dbReference>
<evidence type="ECO:0000256" key="6">
    <source>
        <dbReference type="ARBA" id="ARBA00023128"/>
    </source>
</evidence>
<comment type="function">
    <text evidence="8">Component of the mitochondrial ribosome (mitoribosome), a dedicated translation machinery responsible for the synthesis of mitochondrial genome-encoded proteins, including at least some of the essential transmembrane subunits of the mitochondrial respiratory chain. The mitoribosomes are attached to the mitochondrial inner membrane and translation products are cotranslationally integrated into the membrane.</text>
</comment>
<dbReference type="Proteomes" id="UP000196158">
    <property type="component" value="Unassembled WGS sequence"/>
</dbReference>
<dbReference type="PROSITE" id="PS50889">
    <property type="entry name" value="S4"/>
    <property type="match status" value="1"/>
</dbReference>
<keyword evidence="13" id="KW-1185">Reference proteome</keyword>
<reference evidence="12 13" key="1">
    <citation type="submission" date="2017-04" db="EMBL/GenBank/DDBJ databases">
        <authorList>
            <person name="Afonso C.L."/>
            <person name="Miller P.J."/>
            <person name="Scott M.A."/>
            <person name="Spackman E."/>
            <person name="Goraichik I."/>
            <person name="Dimitrov K.M."/>
            <person name="Suarez D.L."/>
            <person name="Swayne D.E."/>
        </authorList>
    </citation>
    <scope>NUCLEOTIDE SEQUENCE [LARGE SCALE GENOMIC DNA]</scope>
</reference>
<dbReference type="PANTHER" id="PTHR11831:SF4">
    <property type="entry name" value="SMALL RIBOSOMAL SUBUNIT PROTEIN US4M"/>
    <property type="match status" value="1"/>
</dbReference>
<dbReference type="AlphaFoldDB" id="A0A1X7QY57"/>
<dbReference type="SUPFAM" id="SSF55174">
    <property type="entry name" value="Alpha-L RNA-binding motif"/>
    <property type="match status" value="1"/>
</dbReference>
<keyword evidence="5" id="KW-0689">Ribosomal protein</keyword>
<keyword evidence="4 10" id="KW-0694">RNA-binding</keyword>
<name>A0A1X7QY57_9SACH</name>
<dbReference type="GO" id="GO:0042274">
    <property type="term" value="P:ribosomal small subunit biogenesis"/>
    <property type="evidence" value="ECO:0007669"/>
    <property type="project" value="TreeGrafter"/>
</dbReference>
<evidence type="ECO:0000256" key="3">
    <source>
        <dbReference type="ARBA" id="ARBA00022730"/>
    </source>
</evidence>
<gene>
    <name evidence="12" type="ORF">KASA_0Q08547G</name>
</gene>
<dbReference type="GO" id="GO:0003735">
    <property type="term" value="F:structural constituent of ribosome"/>
    <property type="evidence" value="ECO:0007669"/>
    <property type="project" value="TreeGrafter"/>
</dbReference>
<feature type="domain" description="RNA-binding S4" evidence="11">
    <location>
        <begin position="104"/>
        <end position="167"/>
    </location>
</feature>
<comment type="similarity">
    <text evidence="2">Belongs to the universal ribosomal protein uS4 family.</text>
</comment>
<evidence type="ECO:0000256" key="7">
    <source>
        <dbReference type="ARBA" id="ARBA00023274"/>
    </source>
</evidence>
<dbReference type="InterPro" id="IPR036986">
    <property type="entry name" value="S4_RNA-bd_sf"/>
</dbReference>
<dbReference type="GO" id="GO:0019843">
    <property type="term" value="F:rRNA binding"/>
    <property type="evidence" value="ECO:0007669"/>
    <property type="project" value="UniProtKB-KW"/>
</dbReference>
<dbReference type="PANTHER" id="PTHR11831">
    <property type="entry name" value="30S 40S RIBOSOMAL PROTEIN"/>
    <property type="match status" value="1"/>
</dbReference>
<evidence type="ECO:0000256" key="9">
    <source>
        <dbReference type="ARBA" id="ARBA00071419"/>
    </source>
</evidence>
<evidence type="ECO:0000256" key="2">
    <source>
        <dbReference type="ARBA" id="ARBA00007465"/>
    </source>
</evidence>
<dbReference type="OrthoDB" id="3356781at2759"/>
<keyword evidence="7" id="KW-0687">Ribonucleoprotein</keyword>
<dbReference type="STRING" id="1789683.A0A1X7QY57"/>
<dbReference type="FunFam" id="3.10.290.10:FF:000025">
    <property type="entry name" value="30S ribosomal subunit S4"/>
    <property type="match status" value="1"/>
</dbReference>
<dbReference type="InterPro" id="IPR002942">
    <property type="entry name" value="S4_RNA-bd"/>
</dbReference>
<dbReference type="Pfam" id="PF01479">
    <property type="entry name" value="S4"/>
    <property type="match status" value="1"/>
</dbReference>
<organism evidence="12 13">
    <name type="scientific">Maudiozyma saulgeensis</name>
    <dbReference type="NCBI Taxonomy" id="1789683"/>
    <lineage>
        <taxon>Eukaryota</taxon>
        <taxon>Fungi</taxon>
        <taxon>Dikarya</taxon>
        <taxon>Ascomycota</taxon>
        <taxon>Saccharomycotina</taxon>
        <taxon>Saccharomycetes</taxon>
        <taxon>Saccharomycetales</taxon>
        <taxon>Saccharomycetaceae</taxon>
        <taxon>Maudiozyma</taxon>
    </lineage>
</organism>
<evidence type="ECO:0000259" key="11">
    <source>
        <dbReference type="SMART" id="SM00363"/>
    </source>
</evidence>
<evidence type="ECO:0000256" key="1">
    <source>
        <dbReference type="ARBA" id="ARBA00004173"/>
    </source>
</evidence>
<dbReference type="EMBL" id="FXLY01000002">
    <property type="protein sequence ID" value="SMN18385.1"/>
    <property type="molecule type" value="Genomic_DNA"/>
</dbReference>
<dbReference type="SMART" id="SM00363">
    <property type="entry name" value="S4"/>
    <property type="match status" value="1"/>
</dbReference>
<accession>A0A1X7QY57</accession>
<evidence type="ECO:0000256" key="10">
    <source>
        <dbReference type="PROSITE-ProRule" id="PRU00182"/>
    </source>
</evidence>
<dbReference type="InterPro" id="IPR018079">
    <property type="entry name" value="Ribosomal_uS4_CS"/>
</dbReference>
<keyword evidence="3 10" id="KW-0699">rRNA-binding</keyword>
<comment type="subcellular location">
    <subcellularLocation>
        <location evidence="1">Mitochondrion</location>
    </subcellularLocation>
</comment>